<name>A0ACB0JFR1_TRIPR</name>
<sequence length="152" mass="17795">MHFKAGKFVNYSSIFLSLRFHFWCYSYFRLLNYVAMIFPQYVVSEITTPIFFVNATYDSWQVKNEREAPQDIVAASYVDGQYSIPNCIEVLINLKDILLLNGTQFSYALELIKDSKNRVIVVSLRQRKRDLAAWIIYKLNGKDGPEPFPIIY</sequence>
<protein>
    <submittedName>
        <fullName evidence="1">Uncharacterized protein</fullName>
    </submittedName>
</protein>
<keyword evidence="2" id="KW-1185">Reference proteome</keyword>
<evidence type="ECO:0000313" key="2">
    <source>
        <dbReference type="Proteomes" id="UP001177021"/>
    </source>
</evidence>
<organism evidence="1 2">
    <name type="scientific">Trifolium pratense</name>
    <name type="common">Red clover</name>
    <dbReference type="NCBI Taxonomy" id="57577"/>
    <lineage>
        <taxon>Eukaryota</taxon>
        <taxon>Viridiplantae</taxon>
        <taxon>Streptophyta</taxon>
        <taxon>Embryophyta</taxon>
        <taxon>Tracheophyta</taxon>
        <taxon>Spermatophyta</taxon>
        <taxon>Magnoliopsida</taxon>
        <taxon>eudicotyledons</taxon>
        <taxon>Gunneridae</taxon>
        <taxon>Pentapetalae</taxon>
        <taxon>rosids</taxon>
        <taxon>fabids</taxon>
        <taxon>Fabales</taxon>
        <taxon>Fabaceae</taxon>
        <taxon>Papilionoideae</taxon>
        <taxon>50 kb inversion clade</taxon>
        <taxon>NPAAA clade</taxon>
        <taxon>Hologalegina</taxon>
        <taxon>IRL clade</taxon>
        <taxon>Trifolieae</taxon>
        <taxon>Trifolium</taxon>
    </lineage>
</organism>
<proteinExistence type="predicted"/>
<accession>A0ACB0JFR1</accession>
<dbReference type="EMBL" id="CASHSV030000034">
    <property type="protein sequence ID" value="CAJ2642488.1"/>
    <property type="molecule type" value="Genomic_DNA"/>
</dbReference>
<reference evidence="1" key="1">
    <citation type="submission" date="2023-10" db="EMBL/GenBank/DDBJ databases">
        <authorList>
            <person name="Rodriguez Cubillos JULIANA M."/>
            <person name="De Vega J."/>
        </authorList>
    </citation>
    <scope>NUCLEOTIDE SEQUENCE</scope>
</reference>
<comment type="caution">
    <text evidence="1">The sequence shown here is derived from an EMBL/GenBank/DDBJ whole genome shotgun (WGS) entry which is preliminary data.</text>
</comment>
<gene>
    <name evidence="1" type="ORF">MILVUS5_LOCUS11961</name>
</gene>
<dbReference type="Proteomes" id="UP001177021">
    <property type="component" value="Unassembled WGS sequence"/>
</dbReference>
<evidence type="ECO:0000313" key="1">
    <source>
        <dbReference type="EMBL" id="CAJ2642488.1"/>
    </source>
</evidence>